<organism evidence="3 4">
    <name type="scientific">Rosistilla ulvae</name>
    <dbReference type="NCBI Taxonomy" id="1930277"/>
    <lineage>
        <taxon>Bacteria</taxon>
        <taxon>Pseudomonadati</taxon>
        <taxon>Planctomycetota</taxon>
        <taxon>Planctomycetia</taxon>
        <taxon>Pirellulales</taxon>
        <taxon>Pirellulaceae</taxon>
        <taxon>Rosistilla</taxon>
    </lineage>
</organism>
<sequence>MRPRQGSLSAANRRGQALLEFAILVPVIILLIGATISFGLFFFRANVLQQAVDVTAQEISRMAWPPDRELGLGRLETYTVAADSCIDPEPIAGEVDFRNRIYDEQYLIIPVTDYEGLDGGLQQYADSLPLLNRLLVSVMVTDFVDGQQVLRYPGAIVRNTCTGQRTVLIPIVQYRRRDISAPPPFPNDNPPPGGFVPSTIRTAGETIVKWVAPVEEIRVDHDGNGDTAPESPFKLCYDTDPTLPSFEPGMVALRINYPQQATTMINRTSLVDDVDNPNGTLGSSIVIVGDTVMAPGVDLGVCYQIEEPSARWSPASHQPGSTPNAGAYGLGELEALTRIVRPYRKVMSFQAIYRREVFGE</sequence>
<gene>
    <name evidence="3" type="ORF">EC9_33110</name>
</gene>
<keyword evidence="1" id="KW-0812">Transmembrane</keyword>
<feature type="domain" description="TadE-like" evidence="2">
    <location>
        <begin position="15"/>
        <end position="56"/>
    </location>
</feature>
<keyword evidence="4" id="KW-1185">Reference proteome</keyword>
<name>A0A517M2L2_9BACT</name>
<reference evidence="3 4" key="1">
    <citation type="submission" date="2019-02" db="EMBL/GenBank/DDBJ databases">
        <title>Deep-cultivation of Planctomycetes and their phenomic and genomic characterization uncovers novel biology.</title>
        <authorList>
            <person name="Wiegand S."/>
            <person name="Jogler M."/>
            <person name="Boedeker C."/>
            <person name="Pinto D."/>
            <person name="Vollmers J."/>
            <person name="Rivas-Marin E."/>
            <person name="Kohn T."/>
            <person name="Peeters S.H."/>
            <person name="Heuer A."/>
            <person name="Rast P."/>
            <person name="Oberbeckmann S."/>
            <person name="Bunk B."/>
            <person name="Jeske O."/>
            <person name="Meyerdierks A."/>
            <person name="Storesund J.E."/>
            <person name="Kallscheuer N."/>
            <person name="Luecker S."/>
            <person name="Lage O.M."/>
            <person name="Pohl T."/>
            <person name="Merkel B.J."/>
            <person name="Hornburger P."/>
            <person name="Mueller R.-W."/>
            <person name="Bruemmer F."/>
            <person name="Labrenz M."/>
            <person name="Spormann A.M."/>
            <person name="Op den Camp H."/>
            <person name="Overmann J."/>
            <person name="Amann R."/>
            <person name="Jetten M.S.M."/>
            <person name="Mascher T."/>
            <person name="Medema M.H."/>
            <person name="Devos D.P."/>
            <person name="Kaster A.-K."/>
            <person name="Ovreas L."/>
            <person name="Rohde M."/>
            <person name="Galperin M.Y."/>
            <person name="Jogler C."/>
        </authorList>
    </citation>
    <scope>NUCLEOTIDE SEQUENCE [LARGE SCALE GENOMIC DNA]</scope>
    <source>
        <strain evidence="3 4">EC9</strain>
    </source>
</reference>
<proteinExistence type="predicted"/>
<dbReference type="RefSeq" id="WP_145346681.1">
    <property type="nucleotide sequence ID" value="NZ_CP036261.1"/>
</dbReference>
<evidence type="ECO:0000313" key="4">
    <source>
        <dbReference type="Proteomes" id="UP000319557"/>
    </source>
</evidence>
<dbReference type="AlphaFoldDB" id="A0A517M2L2"/>
<protein>
    <submittedName>
        <fullName evidence="3">TadE-like protein</fullName>
    </submittedName>
</protein>
<evidence type="ECO:0000256" key="1">
    <source>
        <dbReference type="SAM" id="Phobius"/>
    </source>
</evidence>
<dbReference type="OrthoDB" id="290987at2"/>
<dbReference type="EMBL" id="CP036261">
    <property type="protein sequence ID" value="QDS89114.1"/>
    <property type="molecule type" value="Genomic_DNA"/>
</dbReference>
<evidence type="ECO:0000259" key="2">
    <source>
        <dbReference type="Pfam" id="PF07811"/>
    </source>
</evidence>
<keyword evidence="1" id="KW-0472">Membrane</keyword>
<accession>A0A517M2L2</accession>
<dbReference type="KEGG" id="ruv:EC9_33110"/>
<dbReference type="InterPro" id="IPR012495">
    <property type="entry name" value="TadE-like_dom"/>
</dbReference>
<feature type="transmembrane region" description="Helical" evidence="1">
    <location>
        <begin position="21"/>
        <end position="43"/>
    </location>
</feature>
<keyword evidence="1" id="KW-1133">Transmembrane helix</keyword>
<dbReference type="Proteomes" id="UP000319557">
    <property type="component" value="Chromosome"/>
</dbReference>
<dbReference type="Pfam" id="PF07811">
    <property type="entry name" value="TadE"/>
    <property type="match status" value="1"/>
</dbReference>
<evidence type="ECO:0000313" key="3">
    <source>
        <dbReference type="EMBL" id="QDS89114.1"/>
    </source>
</evidence>